<dbReference type="SUPFAM" id="SSF82861">
    <property type="entry name" value="Mechanosensitive channel protein MscS (YggB), transmembrane region"/>
    <property type="match status" value="1"/>
</dbReference>
<evidence type="ECO:0000256" key="8">
    <source>
        <dbReference type="SAM" id="Phobius"/>
    </source>
</evidence>
<protein>
    <submittedName>
        <fullName evidence="12">Mechanosensitive ion channel family protein</fullName>
    </submittedName>
</protein>
<feature type="transmembrane region" description="Helical" evidence="8">
    <location>
        <begin position="349"/>
        <end position="367"/>
    </location>
</feature>
<feature type="transmembrane region" description="Helical" evidence="8">
    <location>
        <begin position="270"/>
        <end position="290"/>
    </location>
</feature>
<feature type="domain" description="Mechanosensitive ion channel MscS" evidence="9">
    <location>
        <begin position="622"/>
        <end position="689"/>
    </location>
</feature>
<evidence type="ECO:0000259" key="11">
    <source>
        <dbReference type="Pfam" id="PF21082"/>
    </source>
</evidence>
<gene>
    <name evidence="12" type="ORF">HCZ30_10215</name>
</gene>
<feature type="compositionally biased region" description="Low complexity" evidence="7">
    <location>
        <begin position="18"/>
        <end position="31"/>
    </location>
</feature>
<keyword evidence="3" id="KW-1003">Cell membrane</keyword>
<feature type="compositionally biased region" description="Acidic residues" evidence="7">
    <location>
        <begin position="32"/>
        <end position="43"/>
    </location>
</feature>
<evidence type="ECO:0000256" key="6">
    <source>
        <dbReference type="ARBA" id="ARBA00023136"/>
    </source>
</evidence>
<dbReference type="Pfam" id="PF00924">
    <property type="entry name" value="MS_channel_2nd"/>
    <property type="match status" value="1"/>
</dbReference>
<dbReference type="EMBL" id="JAATOP010000006">
    <property type="protein sequence ID" value="NIY72804.1"/>
    <property type="molecule type" value="Genomic_DNA"/>
</dbReference>
<dbReference type="Gene3D" id="2.30.30.60">
    <property type="match status" value="1"/>
</dbReference>
<feature type="transmembrane region" description="Helical" evidence="8">
    <location>
        <begin position="487"/>
        <end position="511"/>
    </location>
</feature>
<dbReference type="Proteomes" id="UP000709466">
    <property type="component" value="Unassembled WGS sequence"/>
</dbReference>
<reference evidence="12 13" key="1">
    <citation type="submission" date="2020-03" db="EMBL/GenBank/DDBJ databases">
        <title>Bacterial isolates of synthetic phycosphere.</title>
        <authorList>
            <person name="Fu H."/>
            <person name="Moran M.A."/>
        </authorList>
    </citation>
    <scope>NUCLEOTIDE SEQUENCE [LARGE SCALE GENOMIC DNA]</scope>
    <source>
        <strain evidence="12 13">HF1</strain>
    </source>
</reference>
<feature type="transmembrane region" description="Helical" evidence="8">
    <location>
        <begin position="228"/>
        <end position="249"/>
    </location>
</feature>
<feature type="compositionally biased region" description="Acidic residues" evidence="7">
    <location>
        <begin position="840"/>
        <end position="849"/>
    </location>
</feature>
<evidence type="ECO:0000256" key="2">
    <source>
        <dbReference type="ARBA" id="ARBA00008017"/>
    </source>
</evidence>
<dbReference type="InterPro" id="IPR049278">
    <property type="entry name" value="MS_channel_C"/>
</dbReference>
<feature type="compositionally biased region" description="Polar residues" evidence="7">
    <location>
        <begin position="1"/>
        <end position="17"/>
    </location>
</feature>
<keyword evidence="6 8" id="KW-0472">Membrane</keyword>
<dbReference type="Gene3D" id="3.30.70.100">
    <property type="match status" value="1"/>
</dbReference>
<feature type="transmembrane region" description="Helical" evidence="8">
    <location>
        <begin position="577"/>
        <end position="600"/>
    </location>
</feature>
<keyword evidence="5 8" id="KW-1133">Transmembrane helix</keyword>
<evidence type="ECO:0000313" key="13">
    <source>
        <dbReference type="Proteomes" id="UP000709466"/>
    </source>
</evidence>
<proteinExistence type="inferred from homology"/>
<feature type="transmembrane region" description="Helical" evidence="8">
    <location>
        <begin position="379"/>
        <end position="398"/>
    </location>
</feature>
<feature type="compositionally biased region" description="Polar residues" evidence="7">
    <location>
        <begin position="800"/>
        <end position="824"/>
    </location>
</feature>
<evidence type="ECO:0000256" key="5">
    <source>
        <dbReference type="ARBA" id="ARBA00022989"/>
    </source>
</evidence>
<feature type="transmembrane region" description="Helical" evidence="8">
    <location>
        <begin position="606"/>
        <end position="635"/>
    </location>
</feature>
<dbReference type="SUPFAM" id="SSF50182">
    <property type="entry name" value="Sm-like ribonucleoproteins"/>
    <property type="match status" value="1"/>
</dbReference>
<feature type="domain" description="Mechanosensitive ion channel MscS C-terminal" evidence="11">
    <location>
        <begin position="697"/>
        <end position="779"/>
    </location>
</feature>
<evidence type="ECO:0000259" key="10">
    <source>
        <dbReference type="Pfam" id="PF12607"/>
    </source>
</evidence>
<dbReference type="Pfam" id="PF12607">
    <property type="entry name" value="DUF3772"/>
    <property type="match status" value="1"/>
</dbReference>
<dbReference type="InterPro" id="IPR022249">
    <property type="entry name" value="DUF3772"/>
</dbReference>
<feature type="transmembrane region" description="Helical" evidence="8">
    <location>
        <begin position="310"/>
        <end position="329"/>
    </location>
</feature>
<comment type="caution">
    <text evidence="12">The sequence shown here is derived from an EMBL/GenBank/DDBJ whole genome shotgun (WGS) entry which is preliminary data.</text>
</comment>
<feature type="transmembrane region" description="Helical" evidence="8">
    <location>
        <begin position="419"/>
        <end position="442"/>
    </location>
</feature>
<comment type="similarity">
    <text evidence="2">Belongs to the MscS (TC 1.A.23) family.</text>
</comment>
<dbReference type="InterPro" id="IPR006685">
    <property type="entry name" value="MscS_channel_2nd"/>
</dbReference>
<feature type="transmembrane region" description="Helical" evidence="8">
    <location>
        <begin position="539"/>
        <end position="556"/>
    </location>
</feature>
<dbReference type="InterPro" id="IPR052702">
    <property type="entry name" value="MscS-like_channel"/>
</dbReference>
<evidence type="ECO:0000256" key="4">
    <source>
        <dbReference type="ARBA" id="ARBA00022692"/>
    </source>
</evidence>
<evidence type="ECO:0000259" key="9">
    <source>
        <dbReference type="Pfam" id="PF00924"/>
    </source>
</evidence>
<evidence type="ECO:0000313" key="12">
    <source>
        <dbReference type="EMBL" id="NIY72804.1"/>
    </source>
</evidence>
<evidence type="ECO:0000256" key="3">
    <source>
        <dbReference type="ARBA" id="ARBA00022475"/>
    </source>
</evidence>
<feature type="domain" description="DUF3772" evidence="10">
    <location>
        <begin position="157"/>
        <end position="204"/>
    </location>
</feature>
<feature type="region of interest" description="Disordered" evidence="7">
    <location>
        <begin position="1"/>
        <end position="54"/>
    </location>
</feature>
<dbReference type="InterPro" id="IPR010920">
    <property type="entry name" value="LSM_dom_sf"/>
</dbReference>
<dbReference type="Pfam" id="PF21082">
    <property type="entry name" value="MS_channel_3rd"/>
    <property type="match status" value="1"/>
</dbReference>
<dbReference type="Gene3D" id="1.10.287.1260">
    <property type="match status" value="1"/>
</dbReference>
<comment type="subcellular location">
    <subcellularLocation>
        <location evidence="1">Cell membrane</location>
        <topology evidence="1">Multi-pass membrane protein</topology>
    </subcellularLocation>
</comment>
<dbReference type="InterPro" id="IPR023408">
    <property type="entry name" value="MscS_beta-dom_sf"/>
</dbReference>
<keyword evidence="13" id="KW-1185">Reference proteome</keyword>
<organism evidence="12 13">
    <name type="scientific">Marivivens donghaensis</name>
    <dbReference type="NCBI Taxonomy" id="1699413"/>
    <lineage>
        <taxon>Bacteria</taxon>
        <taxon>Pseudomonadati</taxon>
        <taxon>Pseudomonadota</taxon>
        <taxon>Alphaproteobacteria</taxon>
        <taxon>Rhodobacterales</taxon>
        <taxon>Paracoccaceae</taxon>
        <taxon>Marivivens group</taxon>
        <taxon>Marivivens</taxon>
    </lineage>
</organism>
<dbReference type="PANTHER" id="PTHR30347:SF1">
    <property type="entry name" value="MECHANOSENSITIVE CHANNEL MSCK"/>
    <property type="match status" value="1"/>
</dbReference>
<dbReference type="PANTHER" id="PTHR30347">
    <property type="entry name" value="POTASSIUM CHANNEL RELATED"/>
    <property type="match status" value="1"/>
</dbReference>
<accession>A0ABX0W0S4</accession>
<dbReference type="SUPFAM" id="SSF82689">
    <property type="entry name" value="Mechanosensitive channel protein MscS (YggB), C-terminal domain"/>
    <property type="match status" value="1"/>
</dbReference>
<feature type="region of interest" description="Disordered" evidence="7">
    <location>
        <begin position="796"/>
        <end position="849"/>
    </location>
</feature>
<name>A0ABX0W0S4_9RHOB</name>
<evidence type="ECO:0000256" key="7">
    <source>
        <dbReference type="SAM" id="MobiDB-lite"/>
    </source>
</evidence>
<keyword evidence="4 8" id="KW-0812">Transmembrane</keyword>
<dbReference type="InterPro" id="IPR011066">
    <property type="entry name" value="MscS_channel_C_sf"/>
</dbReference>
<sequence>MATSALDGLTNTDTQSAEGDSSGESSDSSSDGGEDVAAEDEPVPIDTSAQPAIEQLSAETGPDYEAWERVAVRAEQGLANETVSSFALDRLRSEIVNWRDDLLEAESTNSTRIDTVKAQISALGEKPADGESEPQAIADRRTTLNTQLETLMAPAVLAQEAFVRANGLVAEIDAVIRERQTQHLIERGPLPLNPVHWVDGATAMWNAVTSIASETNARIISRFSSGRIWESFIQAALMFVVGTVLIARGRSWIISMQDRVIKGAGTWADALQFIISLGQILLPLLGVWIITTAANVSGLLGFRGQLLVEALPYASLHVIIAKWISFQFFPEDTEKDSLLGTPGEEHRRARRIVWSLGWLLTIGYLLTRLVTVTDEPDTIAGVVLLPIELLLAFFLYQFGRLLFRTSKKEENKEVYRYRFFAVAGRIAMVIAVVGALLALAGYDVGARALLYPAVRTLSVLAVIMLIQRLIIDLYIVWTGSPDSAADALMPVISAFLLIVVSLPILALMWGVREADLLELWSRFREGFIIGETRISPGDFVTFAAVFAIGYSITRFIQSTLRSTVLPKTRLDIGGQNAAVSGIGYLGIFLAAVIAITMAGIDLSSLAIVAGALSVGVGFGLQTIVSNFVSGIILLIERPISEGDWIQVGDQMGHVRSISVRSTRIETFDRKDVIIPNADLVSGQVTNWTRGNSVGRVIVPVGVAYGTDSHRVEEILREVAEAHPMVLLNPPPNVYFRGFGADSLDFDIRAIIRDIHFIFQVQSEMNHEINRRFSEEGIEIPFAQRDLWLRNPEALREMARSQPSEAEQTEIKSQAAEQKAVTSEPPQEPIAPDVPDKKDDDNDNEGDEIS</sequence>
<dbReference type="InterPro" id="IPR011014">
    <property type="entry name" value="MscS_channel_TM-2"/>
</dbReference>
<evidence type="ECO:0000256" key="1">
    <source>
        <dbReference type="ARBA" id="ARBA00004651"/>
    </source>
</evidence>